<evidence type="ECO:0000313" key="6">
    <source>
        <dbReference type="Proteomes" id="UP001596039"/>
    </source>
</evidence>
<gene>
    <name evidence="5" type="primary">nagZ</name>
    <name evidence="5" type="ORF">ACFPJ4_12470</name>
</gene>
<organism evidence="5 6">
    <name type="scientific">Lysinimonas soli</name>
    <dbReference type="NCBI Taxonomy" id="1074233"/>
    <lineage>
        <taxon>Bacteria</taxon>
        <taxon>Bacillati</taxon>
        <taxon>Actinomycetota</taxon>
        <taxon>Actinomycetes</taxon>
        <taxon>Micrococcales</taxon>
        <taxon>Microbacteriaceae</taxon>
        <taxon>Lysinimonas</taxon>
    </lineage>
</organism>
<comment type="caution">
    <text evidence="5">The sequence shown here is derived from an EMBL/GenBank/DDBJ whole genome shotgun (WGS) entry which is preliminary data.</text>
</comment>
<dbReference type="PANTHER" id="PTHR30480">
    <property type="entry name" value="BETA-HEXOSAMINIDASE-RELATED"/>
    <property type="match status" value="1"/>
</dbReference>
<dbReference type="EC" id="3.2.1.52" evidence="5"/>
<evidence type="ECO:0000256" key="1">
    <source>
        <dbReference type="ARBA" id="ARBA00005336"/>
    </source>
</evidence>
<evidence type="ECO:0000256" key="3">
    <source>
        <dbReference type="ARBA" id="ARBA00023295"/>
    </source>
</evidence>
<dbReference type="Gene3D" id="3.20.20.300">
    <property type="entry name" value="Glycoside hydrolase, family 3, N-terminal domain"/>
    <property type="match status" value="1"/>
</dbReference>
<dbReference type="NCBIfam" id="NF003740">
    <property type="entry name" value="PRK05337.1"/>
    <property type="match status" value="1"/>
</dbReference>
<reference evidence="6" key="1">
    <citation type="journal article" date="2019" name="Int. J. Syst. Evol. Microbiol.">
        <title>The Global Catalogue of Microorganisms (GCM) 10K type strain sequencing project: providing services to taxonomists for standard genome sequencing and annotation.</title>
        <authorList>
            <consortium name="The Broad Institute Genomics Platform"/>
            <consortium name="The Broad Institute Genome Sequencing Center for Infectious Disease"/>
            <person name="Wu L."/>
            <person name="Ma J."/>
        </authorList>
    </citation>
    <scope>NUCLEOTIDE SEQUENCE [LARGE SCALE GENOMIC DNA]</scope>
    <source>
        <strain evidence="6">CGMCC 4.6997</strain>
    </source>
</reference>
<dbReference type="InterPro" id="IPR036962">
    <property type="entry name" value="Glyco_hydro_3_N_sf"/>
</dbReference>
<keyword evidence="2 5" id="KW-0378">Hydrolase</keyword>
<evidence type="ECO:0000256" key="2">
    <source>
        <dbReference type="ARBA" id="ARBA00022801"/>
    </source>
</evidence>
<dbReference type="GO" id="GO:0004563">
    <property type="term" value="F:beta-N-acetylhexosaminidase activity"/>
    <property type="evidence" value="ECO:0007669"/>
    <property type="project" value="UniProtKB-EC"/>
</dbReference>
<dbReference type="RefSeq" id="WP_386740768.1">
    <property type="nucleotide sequence ID" value="NZ_JBHSMG010000003.1"/>
</dbReference>
<dbReference type="PANTHER" id="PTHR30480:SF16">
    <property type="entry name" value="GLYCOSIDE HYDROLASE FAMILY 3 DOMAIN PROTEIN"/>
    <property type="match status" value="1"/>
</dbReference>
<sequence>MTAPGSRDRLVLGTLLPGFDGTELPGWLAARLAGGLAGVCLFATNIASPSQLRRLTGEIRAANPFAIIAIDEEGGDVTRLYQSVGSPFPGNAILGRLDDLLLTESVARRVGAELRAAGIDLDLAPTIDINSNDDNPVIGTRSFGADPQLVARHGAAWVEGLQSTGIAASAKHFPGHGDTATDSHLALPTVDLPLDALRRRELVPFAAAIAAGTRTIMTSHILLPQLDAQPATFSERILGELLRGQLGFTGVIVTDALDMRGADDEDGLPGAAARALAAGADLLCLGTANTEEQLAAIVAGVSAAVDDGRLSVARPADAARRVAELAGELRSQAVRPFAVPDPLPEFDTAVIARAFDLASGLRLRADRALVQLRTESNIAVGDSPWGPAAAGAPVQWLAEGEPLIVDSDRQPVLIGRDNHRRAWTRRAIDEARSRHPDVVVVDMGWPAADRRYADIATFGASRLAGAALLRLLEERGR</sequence>
<keyword evidence="3 5" id="KW-0326">Glycosidase</keyword>
<dbReference type="InterPro" id="IPR019800">
    <property type="entry name" value="Glyco_hydro_3_AS"/>
</dbReference>
<keyword evidence="6" id="KW-1185">Reference proteome</keyword>
<dbReference type="SUPFAM" id="SSF51445">
    <property type="entry name" value="(Trans)glycosidases"/>
    <property type="match status" value="1"/>
</dbReference>
<evidence type="ECO:0000313" key="5">
    <source>
        <dbReference type="EMBL" id="MFC5503055.1"/>
    </source>
</evidence>
<dbReference type="PROSITE" id="PS00775">
    <property type="entry name" value="GLYCOSYL_HYDROL_F3"/>
    <property type="match status" value="1"/>
</dbReference>
<feature type="domain" description="Glycoside hydrolase family 3 N-terminal" evidence="4">
    <location>
        <begin position="35"/>
        <end position="324"/>
    </location>
</feature>
<dbReference type="InterPro" id="IPR017853">
    <property type="entry name" value="GH"/>
</dbReference>
<comment type="similarity">
    <text evidence="1">Belongs to the glycosyl hydrolase 3 family.</text>
</comment>
<dbReference type="Proteomes" id="UP001596039">
    <property type="component" value="Unassembled WGS sequence"/>
</dbReference>
<dbReference type="InterPro" id="IPR001764">
    <property type="entry name" value="Glyco_hydro_3_N"/>
</dbReference>
<dbReference type="Pfam" id="PF00933">
    <property type="entry name" value="Glyco_hydro_3"/>
    <property type="match status" value="1"/>
</dbReference>
<dbReference type="EMBL" id="JBHSMG010000003">
    <property type="protein sequence ID" value="MFC5503055.1"/>
    <property type="molecule type" value="Genomic_DNA"/>
</dbReference>
<proteinExistence type="inferred from homology"/>
<evidence type="ECO:0000259" key="4">
    <source>
        <dbReference type="Pfam" id="PF00933"/>
    </source>
</evidence>
<name>A0ABW0NSJ2_9MICO</name>
<accession>A0ABW0NSJ2</accession>
<dbReference type="InterPro" id="IPR050226">
    <property type="entry name" value="NagZ_Beta-hexosaminidase"/>
</dbReference>
<protein>
    <submittedName>
        <fullName evidence="5">Beta-N-acetylhexosaminidase</fullName>
        <ecNumber evidence="5">3.2.1.52</ecNumber>
    </submittedName>
</protein>